<dbReference type="GO" id="GO:0009279">
    <property type="term" value="C:cell outer membrane"/>
    <property type="evidence" value="ECO:0007669"/>
    <property type="project" value="UniProtKB-SubCell"/>
</dbReference>
<evidence type="ECO:0000256" key="13">
    <source>
        <dbReference type="SAM" id="SignalP"/>
    </source>
</evidence>
<dbReference type="EMBL" id="JARQTW010000007">
    <property type="protein sequence ID" value="MDG2949570.1"/>
    <property type="molecule type" value="Genomic_DNA"/>
</dbReference>
<proteinExistence type="inferred from homology"/>
<dbReference type="PANTHER" id="PTHR30069">
    <property type="entry name" value="TONB-DEPENDENT OUTER MEMBRANE RECEPTOR"/>
    <property type="match status" value="1"/>
</dbReference>
<keyword evidence="9 16" id="KW-0675">Receptor</keyword>
<evidence type="ECO:0000256" key="12">
    <source>
        <dbReference type="RuleBase" id="RU003357"/>
    </source>
</evidence>
<keyword evidence="5 11" id="KW-0812">Transmembrane</keyword>
<comment type="similarity">
    <text evidence="2">Belongs to the TonB-dependent receptor family. Hemoglobin/haptoglobin binding protein subfamily.</text>
</comment>
<keyword evidence="8 11" id="KW-0472">Membrane</keyword>
<evidence type="ECO:0000256" key="3">
    <source>
        <dbReference type="ARBA" id="ARBA00022448"/>
    </source>
</evidence>
<dbReference type="InterPro" id="IPR012910">
    <property type="entry name" value="Plug_dom"/>
</dbReference>
<keyword evidence="7 12" id="KW-0798">TonB box</keyword>
<evidence type="ECO:0000256" key="1">
    <source>
        <dbReference type="ARBA" id="ARBA00004571"/>
    </source>
</evidence>
<evidence type="ECO:0000259" key="15">
    <source>
        <dbReference type="Pfam" id="PF07715"/>
    </source>
</evidence>
<evidence type="ECO:0000256" key="11">
    <source>
        <dbReference type="PROSITE-ProRule" id="PRU01360"/>
    </source>
</evidence>
<feature type="domain" description="TonB-dependent receptor plug" evidence="15">
    <location>
        <begin position="41"/>
        <end position="147"/>
    </location>
</feature>
<dbReference type="Pfam" id="PF00593">
    <property type="entry name" value="TonB_dep_Rec_b-barrel"/>
    <property type="match status" value="1"/>
</dbReference>
<evidence type="ECO:0000313" key="17">
    <source>
        <dbReference type="Proteomes" id="UP001214976"/>
    </source>
</evidence>
<evidence type="ECO:0000259" key="14">
    <source>
        <dbReference type="Pfam" id="PF00593"/>
    </source>
</evidence>
<reference evidence="16" key="1">
    <citation type="submission" date="2023-03" db="EMBL/GenBank/DDBJ databases">
        <title>Classification of Bisgaard taxon 6 and taxon 10 as Exercitatus varius gen. nov., spec. nov.</title>
        <authorList>
            <person name="Christensen H."/>
        </authorList>
    </citation>
    <scope>NUCLEOTIDE SEQUENCE</scope>
    <source>
        <strain evidence="16">86116</strain>
    </source>
</reference>
<feature type="domain" description="TonB-dependent receptor-like beta-barrel" evidence="14">
    <location>
        <begin position="185"/>
        <end position="614"/>
    </location>
</feature>
<evidence type="ECO:0000256" key="9">
    <source>
        <dbReference type="ARBA" id="ARBA00023170"/>
    </source>
</evidence>
<dbReference type="InterPro" id="IPR000531">
    <property type="entry name" value="Beta-barrel_TonB"/>
</dbReference>
<sequence>MQKALSIISVLLIASGAVAAEQTTDLSPINVYSAYAAPVNQDQTASSVTVLSEKDFDNRNATYVSDVLKTVPGVAFSASGGRGTLSNFYLRGADANHTSVIIDGVKMNPVTGYGFDFGGLSLSNVDRIEILRGEQSALWGSDAMGGVIYITTKTGLYKDKPFNIDFDLGTGSHRTRDASATLSGYNDGFYYAIHGDSHRTQGISAYSSDTFRYIAENGAKITSGGAVEKDKFHRDNASVRLGYDASDKGVEVLAGHSTQSAHYDNSLEGETLFDDFTRTRETTLKLSGYLGGEDELFKQKAGVSHIKTDSDTFGAWMSAYHAKKLNANYQLDVNFDREGVIKQGLSLLTEYQKSKYDSTSYLNEKSLTEKSVATEYRLFAENEHSLTLSGRYTDSSEYKDAFTGRVAGAYRLSPNFKVHAGFGSAIQNPTMTEYYGYDGRYLANPDLQPEKSRGGEAGLLIESQDKRHSLDVIYFGRQVKNFIGTESVSPYVYRAVNVDGTTKIKGVEVTYNGKLTDAFTAYANYTYMQTKDSKGVALIRRPKHTANAGIAYQLTEQWGADANIAYVGKRFDSYYDEFTYLSSRIELPSYTLLNLGVNYQLTENLNLYANLNNVFDKKYEHTVGYGQEGRHVYVGLKGGF</sequence>
<dbReference type="GO" id="GO:0044718">
    <property type="term" value="P:siderophore transmembrane transport"/>
    <property type="evidence" value="ECO:0007669"/>
    <property type="project" value="TreeGrafter"/>
</dbReference>
<protein>
    <submittedName>
        <fullName evidence="16">TonB-dependent receptor</fullName>
    </submittedName>
</protein>
<organism evidence="16 17">
    <name type="scientific">Exercitatus varius</name>
    <dbReference type="NCBI Taxonomy" id="67857"/>
    <lineage>
        <taxon>Bacteria</taxon>
        <taxon>Pseudomonadati</taxon>
        <taxon>Pseudomonadota</taxon>
        <taxon>Gammaproteobacteria</taxon>
        <taxon>Pasteurellales</taxon>
        <taxon>Pasteurellaceae</taxon>
        <taxon>Exercitatus</taxon>
    </lineage>
</organism>
<accession>A0AAW6Q7X1</accession>
<gene>
    <name evidence="16" type="ORF">P7M15_03370</name>
</gene>
<dbReference type="RefSeq" id="WP_317476784.1">
    <property type="nucleotide sequence ID" value="NZ_JARQTW010000007.1"/>
</dbReference>
<comment type="subcellular location">
    <subcellularLocation>
        <location evidence="1 11">Cell outer membrane</location>
        <topology evidence="1 11">Multi-pass membrane protein</topology>
    </subcellularLocation>
</comment>
<evidence type="ECO:0000256" key="8">
    <source>
        <dbReference type="ARBA" id="ARBA00023136"/>
    </source>
</evidence>
<keyword evidence="3 11" id="KW-0813">Transport</keyword>
<evidence type="ECO:0000256" key="6">
    <source>
        <dbReference type="ARBA" id="ARBA00022729"/>
    </source>
</evidence>
<dbReference type="AlphaFoldDB" id="A0AAW6Q7X1"/>
<name>A0AAW6Q7X1_9PAST</name>
<evidence type="ECO:0000313" key="16">
    <source>
        <dbReference type="EMBL" id="MDG2949570.1"/>
    </source>
</evidence>
<dbReference type="PROSITE" id="PS52016">
    <property type="entry name" value="TONB_DEPENDENT_REC_3"/>
    <property type="match status" value="1"/>
</dbReference>
<dbReference type="SUPFAM" id="SSF56935">
    <property type="entry name" value="Porins"/>
    <property type="match status" value="1"/>
</dbReference>
<dbReference type="GO" id="GO:0015344">
    <property type="term" value="F:siderophore uptake transmembrane transporter activity"/>
    <property type="evidence" value="ECO:0007669"/>
    <property type="project" value="TreeGrafter"/>
</dbReference>
<dbReference type="InterPro" id="IPR036942">
    <property type="entry name" value="Beta-barrel_TonB_sf"/>
</dbReference>
<evidence type="ECO:0000256" key="5">
    <source>
        <dbReference type="ARBA" id="ARBA00022692"/>
    </source>
</evidence>
<keyword evidence="4 11" id="KW-1134">Transmembrane beta strand</keyword>
<dbReference type="Pfam" id="PF07715">
    <property type="entry name" value="Plug"/>
    <property type="match status" value="1"/>
</dbReference>
<dbReference type="Proteomes" id="UP001214976">
    <property type="component" value="Unassembled WGS sequence"/>
</dbReference>
<evidence type="ECO:0000256" key="7">
    <source>
        <dbReference type="ARBA" id="ARBA00023077"/>
    </source>
</evidence>
<evidence type="ECO:0000256" key="10">
    <source>
        <dbReference type="ARBA" id="ARBA00023237"/>
    </source>
</evidence>
<keyword evidence="6 13" id="KW-0732">Signal</keyword>
<feature type="chain" id="PRO_5043442797" evidence="13">
    <location>
        <begin position="20"/>
        <end position="640"/>
    </location>
</feature>
<dbReference type="InterPro" id="IPR037066">
    <property type="entry name" value="Plug_dom_sf"/>
</dbReference>
<comment type="caution">
    <text evidence="16">The sequence shown here is derived from an EMBL/GenBank/DDBJ whole genome shotgun (WGS) entry which is preliminary data.</text>
</comment>
<dbReference type="InterPro" id="IPR039426">
    <property type="entry name" value="TonB-dep_rcpt-like"/>
</dbReference>
<evidence type="ECO:0000256" key="4">
    <source>
        <dbReference type="ARBA" id="ARBA00022452"/>
    </source>
</evidence>
<evidence type="ECO:0000256" key="2">
    <source>
        <dbReference type="ARBA" id="ARBA00008143"/>
    </source>
</evidence>
<dbReference type="PANTHER" id="PTHR30069:SF29">
    <property type="entry name" value="HEMOGLOBIN AND HEMOGLOBIN-HAPTOGLOBIN-BINDING PROTEIN 1-RELATED"/>
    <property type="match status" value="1"/>
</dbReference>
<dbReference type="Gene3D" id="2.40.170.20">
    <property type="entry name" value="TonB-dependent receptor, beta-barrel domain"/>
    <property type="match status" value="1"/>
</dbReference>
<feature type="signal peptide" evidence="13">
    <location>
        <begin position="1"/>
        <end position="19"/>
    </location>
</feature>
<dbReference type="Gene3D" id="2.170.130.10">
    <property type="entry name" value="TonB-dependent receptor, plug domain"/>
    <property type="match status" value="1"/>
</dbReference>
<keyword evidence="10 11" id="KW-0998">Cell outer membrane</keyword>
<dbReference type="CDD" id="cd01347">
    <property type="entry name" value="ligand_gated_channel"/>
    <property type="match status" value="1"/>
</dbReference>